<dbReference type="EMBL" id="GG673688">
    <property type="protein sequence ID" value="EER15160.1"/>
    <property type="molecule type" value="Genomic_DNA"/>
</dbReference>
<dbReference type="GeneID" id="9062043"/>
<dbReference type="OrthoDB" id="489768at2759"/>
<name>C5KKP8_PERM5</name>
<proteinExistence type="predicted"/>
<sequence length="1626" mass="182148">MVRRIFILLCLVSASFSHQSSCFDCLVPLRWRKNKQYYQVNKDELDDVDNRINQLLRQRASTESAAGSSPEPVKVYSLGYLAEKALQVTECYVMDSSGQGQRSVNWTIRAWPKEPPSHLYDTPTTFNAISEEKWQVIFRVNDRPYSVRIPLRLDRALALGSASDGPWRLGTDRFSSERSVCSTALQEGLSDLYDPDDYSKISYDDLRIECANKRQSAWGPAGTMCFIYKDWYFPITVASGISPPTCSNIFQAGLEGIGYAAAFSNQRSQLSPIELEEAFTEMAKLASKTAKSKRIKLLEQFRKQNAERSAATMPSSLIEITQATPPVETLGCRGADGLYTIHMSLLSSVGKATLKNKVIFGPPEAKYMLELEYISNSDFKVLGVFIGEPKQIISPVGLNCKAAMEYAVSSTYGSDYVSDELSLTALAGDIRRHITLGDVRDATVEINVKKSGRRTSKKSEKSGDLILRRTCSLRGQYKGPVLPLSGNLNADDIKEYHAVVFTFWKKAIPVLIEMGGAGAGGALPCAEALHEAFNILYDSDTEVSMDIMTPYEMVYDMERYLNEALPHLESKKKKSKKNKKAAQVEPPLSLSFPWLHRSSACIESDLDFDTRVKRASERSEKQRRKLKDFLERTSSLTDLERPVMLSTPPKGKSSPKQMTLDEAVQGLTPRRTRSTIRSGEPLSAWMCSLKGYGSEISWSWPSDARAVEVKYGSGKALSEITLKAFENDLRPKAKSLGEAAEDAFGVSILTFSMKAVAPVLTSFVHQASECRAKNDAGQTLYWRLWHRGDFYSFHNGNQPLVLRSKPDAELTVAFLVDGLEYGVDLDAEPQASLKDLLKLEREGTRAEQKDVCGTILKAGQSTLRKEFEPASRRRAGQDTYTLKQLRSDIVLFERAIKARKEDATFQFKDLERLGREATVEKDTDRELSCSSLDVAFRWRVYRGKYTGPKSLVNWKSTEGAPNESRTSRGSKGTFISLIYPLKKKGSKYENKYFTAKVSASPPTCGEALKIGLEELYEKPDGLELQAIQRFTPIEVEARLKQVAEASAKETKFVPVNHLGEGGISLGEPLVEIAKRAMLFGVCFGRDDIAKLSWRLEEPKYFAGPLFNKKSEKSDTIIVMNFEDSDEIPAFGVHAWKKPLYAEDDDQLSCSLMMETFVSLAYNSRKENADAISILGLKGDLRKAMRDYVVREIAKSGAKSLEIAARNLVHETLQFLGERADELQKQQLVLEADVTKTKKKKRGPSSIICDGNSTDFYWTFHKSPLEGQRKNKNLLKGTEVEISIGDGRKLSLFIPEEEEEPREIGLCSTALAEAVHLLYANSGMMITKSDLVFDISRYLTAKQEAAKLEKGHRPQLQFGWYQGKAGTFGARAHPLELSYQPDLSPLIYSIGSTGLPRNKHMDYLRYHGPLSDDSVVEVLPEQVDLTGEKKTGPPPKPLRRRSKTTSSTDSAQDLNIAKNFLSFHPASSWTSTHRWTHTLASNLASSLILPILISMRHSLAMLFQSVSCLMAVLSSCFAWRSAGAKDVELLNDKGPLRAVFSGYGAPQRKEAKTLSDFFYDPQAKSLAVAARGAFKVFECRAREEEDQTLWWRLWRRDDFIRFYHWKPNVLIERPQSEFTATFLVDGV</sequence>
<keyword evidence="5" id="KW-1185">Reference proteome</keyword>
<dbReference type="Proteomes" id="UP000007800">
    <property type="component" value="Unassembled WGS sequence"/>
</dbReference>
<feature type="signal peptide" evidence="3">
    <location>
        <begin position="1"/>
        <end position="22"/>
    </location>
</feature>
<accession>C5KKP8</accession>
<gene>
    <name evidence="4" type="ORF">Pmar_PMAR023486</name>
</gene>
<keyword evidence="3" id="KW-0732">Signal</keyword>
<reference evidence="4 5" key="1">
    <citation type="submission" date="2008-07" db="EMBL/GenBank/DDBJ databases">
        <authorList>
            <person name="El-Sayed N."/>
            <person name="Caler E."/>
            <person name="Inman J."/>
            <person name="Amedeo P."/>
            <person name="Hass B."/>
            <person name="Wortman J."/>
        </authorList>
    </citation>
    <scope>NUCLEOTIDE SEQUENCE [LARGE SCALE GENOMIC DNA]</scope>
    <source>
        <strain evidence="5">ATCC 50983 / TXsc</strain>
    </source>
</reference>
<evidence type="ECO:0000256" key="2">
    <source>
        <dbReference type="SAM" id="MobiDB-lite"/>
    </source>
</evidence>
<keyword evidence="1" id="KW-0175">Coiled coil</keyword>
<feature type="region of interest" description="Disordered" evidence="2">
    <location>
        <begin position="1420"/>
        <end position="1448"/>
    </location>
</feature>
<feature type="chain" id="PRO_5005668554" evidence="3">
    <location>
        <begin position="23"/>
        <end position="1626"/>
    </location>
</feature>
<evidence type="ECO:0000313" key="4">
    <source>
        <dbReference type="EMBL" id="EER15160.1"/>
    </source>
</evidence>
<dbReference type="InParanoid" id="C5KKP8"/>
<evidence type="ECO:0000256" key="3">
    <source>
        <dbReference type="SAM" id="SignalP"/>
    </source>
</evidence>
<evidence type="ECO:0000313" key="5">
    <source>
        <dbReference type="Proteomes" id="UP000007800"/>
    </source>
</evidence>
<feature type="region of interest" description="Disordered" evidence="2">
    <location>
        <begin position="640"/>
        <end position="675"/>
    </location>
</feature>
<dbReference type="OMA" id="SLMMETF"/>
<evidence type="ECO:0000256" key="1">
    <source>
        <dbReference type="SAM" id="Coils"/>
    </source>
</evidence>
<feature type="coiled-coil region" evidence="1">
    <location>
        <begin position="38"/>
        <end position="65"/>
    </location>
</feature>
<dbReference type="RefSeq" id="XP_002783364.1">
    <property type="nucleotide sequence ID" value="XM_002783318.1"/>
</dbReference>
<organism evidence="5">
    <name type="scientific">Perkinsus marinus (strain ATCC 50983 / TXsc)</name>
    <dbReference type="NCBI Taxonomy" id="423536"/>
    <lineage>
        <taxon>Eukaryota</taxon>
        <taxon>Sar</taxon>
        <taxon>Alveolata</taxon>
        <taxon>Perkinsozoa</taxon>
        <taxon>Perkinsea</taxon>
        <taxon>Perkinsida</taxon>
        <taxon>Perkinsidae</taxon>
        <taxon>Perkinsus</taxon>
    </lineage>
</organism>
<protein>
    <submittedName>
        <fullName evidence="4">Uncharacterized protein</fullName>
    </submittedName>
</protein>